<dbReference type="AlphaFoldDB" id="A0A9P0MWD6"/>
<evidence type="ECO:0000256" key="1">
    <source>
        <dbReference type="ARBA" id="ARBA00022737"/>
    </source>
</evidence>
<name>A0A9P0MWD6_NEZVI</name>
<evidence type="ECO:0000259" key="3">
    <source>
        <dbReference type="PROSITE" id="PS50222"/>
    </source>
</evidence>
<keyword evidence="1" id="KW-0677">Repeat</keyword>
<dbReference type="InterPro" id="IPR018247">
    <property type="entry name" value="EF_Hand_1_Ca_BS"/>
</dbReference>
<evidence type="ECO:0000313" key="5">
    <source>
        <dbReference type="Proteomes" id="UP001152798"/>
    </source>
</evidence>
<dbReference type="Pfam" id="PF13499">
    <property type="entry name" value="EF-hand_7"/>
    <property type="match status" value="1"/>
</dbReference>
<evidence type="ECO:0000256" key="2">
    <source>
        <dbReference type="ARBA" id="ARBA00022837"/>
    </source>
</evidence>
<dbReference type="SUPFAM" id="SSF47473">
    <property type="entry name" value="EF-hand"/>
    <property type="match status" value="1"/>
</dbReference>
<gene>
    <name evidence="4" type="ORF">NEZAVI_LOCUS14102</name>
</gene>
<accession>A0A9P0MWD6</accession>
<evidence type="ECO:0000313" key="4">
    <source>
        <dbReference type="EMBL" id="CAH1406076.1"/>
    </source>
</evidence>
<dbReference type="PROSITE" id="PS50222">
    <property type="entry name" value="EF_HAND_2"/>
    <property type="match status" value="1"/>
</dbReference>
<proteinExistence type="predicted"/>
<dbReference type="GO" id="GO:0005509">
    <property type="term" value="F:calcium ion binding"/>
    <property type="evidence" value="ECO:0007669"/>
    <property type="project" value="InterPro"/>
</dbReference>
<feature type="domain" description="EF-hand" evidence="3">
    <location>
        <begin position="151"/>
        <end position="186"/>
    </location>
</feature>
<dbReference type="PANTHER" id="PTHR23056">
    <property type="entry name" value="CALCINEURIN B"/>
    <property type="match status" value="1"/>
</dbReference>
<protein>
    <recommendedName>
        <fullName evidence="3">EF-hand domain-containing protein</fullName>
    </recommendedName>
</protein>
<dbReference type="OrthoDB" id="191686at2759"/>
<sequence length="240" mass="27795">MVLHFDKTVSSSIDARKRLLISKHFEYLKGKTLFNDYELKCMLLLYDKLSPKKVMKKAEFFQALRVMVGVTDNPILERLYCSLELPSMHGIMFDQWVSLLSLYSRGTLDEKTVFTFMVFDTMGTGHLTRGTVEDMLSHQLGKQFGNVSDEQNRIFINMVFSALDQDGDGRISWEDYRNTISKHPTMINCLGRVIPEQNVMDVFLTTFTRQVGPKYSLMYSKGLGRRTKMRSFISEKYKTA</sequence>
<dbReference type="EMBL" id="OV725082">
    <property type="protein sequence ID" value="CAH1406076.1"/>
    <property type="molecule type" value="Genomic_DNA"/>
</dbReference>
<keyword evidence="5" id="KW-1185">Reference proteome</keyword>
<dbReference type="GO" id="GO:0019900">
    <property type="term" value="F:kinase binding"/>
    <property type="evidence" value="ECO:0007669"/>
    <property type="project" value="InterPro"/>
</dbReference>
<dbReference type="Proteomes" id="UP001152798">
    <property type="component" value="Chromosome 6"/>
</dbReference>
<dbReference type="InterPro" id="IPR011992">
    <property type="entry name" value="EF-hand-dom_pair"/>
</dbReference>
<dbReference type="PROSITE" id="PS00018">
    <property type="entry name" value="EF_HAND_1"/>
    <property type="match status" value="1"/>
</dbReference>
<dbReference type="GO" id="GO:0019722">
    <property type="term" value="P:calcium-mediated signaling"/>
    <property type="evidence" value="ECO:0007669"/>
    <property type="project" value="InterPro"/>
</dbReference>
<reference evidence="4" key="1">
    <citation type="submission" date="2022-01" db="EMBL/GenBank/DDBJ databases">
        <authorList>
            <person name="King R."/>
        </authorList>
    </citation>
    <scope>NUCLEOTIDE SEQUENCE</scope>
</reference>
<dbReference type="InterPro" id="IPR002048">
    <property type="entry name" value="EF_hand_dom"/>
</dbReference>
<organism evidence="4 5">
    <name type="scientific">Nezara viridula</name>
    <name type="common">Southern green stink bug</name>
    <name type="synonym">Cimex viridulus</name>
    <dbReference type="NCBI Taxonomy" id="85310"/>
    <lineage>
        <taxon>Eukaryota</taxon>
        <taxon>Metazoa</taxon>
        <taxon>Ecdysozoa</taxon>
        <taxon>Arthropoda</taxon>
        <taxon>Hexapoda</taxon>
        <taxon>Insecta</taxon>
        <taxon>Pterygota</taxon>
        <taxon>Neoptera</taxon>
        <taxon>Paraneoptera</taxon>
        <taxon>Hemiptera</taxon>
        <taxon>Heteroptera</taxon>
        <taxon>Panheteroptera</taxon>
        <taxon>Pentatomomorpha</taxon>
        <taxon>Pentatomoidea</taxon>
        <taxon>Pentatomidae</taxon>
        <taxon>Pentatominae</taxon>
        <taxon>Nezara</taxon>
    </lineage>
</organism>
<keyword evidence="2" id="KW-0106">Calcium</keyword>
<dbReference type="PANTHER" id="PTHR23056:SF110">
    <property type="entry name" value="CALMODULIN"/>
    <property type="match status" value="1"/>
</dbReference>
<dbReference type="InterPro" id="IPR045198">
    <property type="entry name" value="CNBL1-10"/>
</dbReference>
<dbReference type="Gene3D" id="1.10.238.10">
    <property type="entry name" value="EF-hand"/>
    <property type="match status" value="1"/>
</dbReference>